<dbReference type="Proteomes" id="UP000191171">
    <property type="component" value="Unassembled WGS sequence"/>
</dbReference>
<keyword evidence="3 15" id="KW-0413">Isomerase</keyword>
<reference evidence="8 16" key="2">
    <citation type="submission" date="2016-01" db="EMBL/GenBank/DDBJ databases">
        <title>Molecular Mechanisms for transfer of large genomic segments between Enterococcus faecium strains.</title>
        <authorList>
            <person name="Garcia-Solache M.A."/>
            <person name="Lebreton F."/>
            <person name="Mclaughlin R.E."/>
            <person name="Whiteaker J.D."/>
            <person name="Gilmore M.S."/>
            <person name="Rice L.B."/>
        </authorList>
    </citation>
    <scope>NUCLEOTIDE SEQUENCE [LARGE SCALE GENOMIC DNA]</scope>
    <source>
        <strain evidence="8 16">D344RRF x C68</strain>
    </source>
</reference>
<reference evidence="14 21" key="5">
    <citation type="submission" date="2017-12" db="EMBL/GenBank/DDBJ databases">
        <title>A pool of 800 enterococci isolated from chicken carcass rinse samples from New Zealand.</title>
        <authorList>
            <person name="Zhang J."/>
            <person name="Rogers L."/>
            <person name="Midwinter A."/>
            <person name="French N."/>
        </authorList>
    </citation>
    <scope>NUCLEOTIDE SEQUENCE [LARGE SCALE GENOMIC DNA]</scope>
    <source>
        <strain evidence="14 21">EN697</strain>
    </source>
</reference>
<dbReference type="RefSeq" id="WP_002294627.1">
    <property type="nucleotide sequence ID" value="NZ_AP019394.1"/>
</dbReference>
<reference evidence="12 19" key="6">
    <citation type="submission" date="2018-05" db="EMBL/GenBank/DDBJ databases">
        <title>Vancomycin-resistant Enterococcus faecium strain from Chelyabinsk, Russia.</title>
        <authorList>
            <person name="Gostev V."/>
            <person name="Goncharov A."/>
            <person name="Kolodzhieva V."/>
            <person name="Suvorov A."/>
            <person name="Sidorenko S."/>
            <person name="Zueva L."/>
        </authorList>
    </citation>
    <scope>NUCLEOTIDE SEQUENCE [LARGE SCALE GENOMIC DNA]</scope>
    <source>
        <strain evidence="12 19">20</strain>
    </source>
</reference>
<dbReference type="Proteomes" id="UP000289562">
    <property type="component" value="Unassembled WGS sequence"/>
</dbReference>
<evidence type="ECO:0000313" key="9">
    <source>
        <dbReference type="EMBL" id="MBX4221833.1"/>
    </source>
</evidence>
<keyword evidence="4" id="KW-0119">Carbohydrate metabolism</keyword>
<dbReference type="GeneID" id="66453352"/>
<evidence type="ECO:0000313" key="20">
    <source>
        <dbReference type="Proteomes" id="UP000253144"/>
    </source>
</evidence>
<dbReference type="InterPro" id="IPR014718">
    <property type="entry name" value="GH-type_carb-bd"/>
</dbReference>
<dbReference type="PANTHER" id="PTHR10091">
    <property type="entry name" value="ALDOSE-1-EPIMERASE"/>
    <property type="match status" value="1"/>
</dbReference>
<proteinExistence type="inferred from homology"/>
<gene>
    <name evidence="8" type="ORF">AWT83_06665</name>
    <name evidence="11" type="ORF">B1P95_00895</name>
    <name evidence="14" type="ORF">CYQ77_09730</name>
    <name evidence="12" type="ORF">DKP91_01570</name>
    <name evidence="15" type="ORF">DTPHA_600180</name>
    <name evidence="13" type="ORF">EB12_01772</name>
    <name evidence="7" type="ORF">GBM73_07875</name>
    <name evidence="9" type="ORF">KYX88_03085</name>
    <name evidence="10" type="ORF">M3X98_01030</name>
</gene>
<dbReference type="Proteomes" id="UP000070452">
    <property type="component" value="Unassembled WGS sequence"/>
</dbReference>
<dbReference type="CDD" id="cd09019">
    <property type="entry name" value="galactose_mutarotase_like"/>
    <property type="match status" value="1"/>
</dbReference>
<dbReference type="EMBL" id="WEFP01000001">
    <property type="protein sequence ID" value="KAB7577239.1"/>
    <property type="molecule type" value="Genomic_DNA"/>
</dbReference>
<name>A0A132P762_ENTFC</name>
<evidence type="ECO:0000313" key="18">
    <source>
        <dbReference type="Proteomes" id="UP000191171"/>
    </source>
</evidence>
<dbReference type="EMBL" id="PJVH01000031">
    <property type="protein sequence ID" value="RXU86549.1"/>
    <property type="molecule type" value="Genomic_DNA"/>
</dbReference>
<accession>A0A132P762</accession>
<evidence type="ECO:0000313" key="21">
    <source>
        <dbReference type="Proteomes" id="UP000289562"/>
    </source>
</evidence>
<evidence type="ECO:0000313" key="13">
    <source>
        <dbReference type="EMBL" id="RBS30023.1"/>
    </source>
</evidence>
<dbReference type="OMA" id="VWDVEPF"/>
<dbReference type="InterPro" id="IPR018052">
    <property type="entry name" value="Ald1_epimerase_CS"/>
</dbReference>
<evidence type="ECO:0000313" key="16">
    <source>
        <dbReference type="Proteomes" id="UP000070452"/>
    </source>
</evidence>
<evidence type="ECO:0000313" key="12">
    <source>
        <dbReference type="EMBL" id="PZM56980.1"/>
    </source>
</evidence>
<dbReference type="Proteomes" id="UP001139644">
    <property type="component" value="Unassembled WGS sequence"/>
</dbReference>
<reference evidence="15 17" key="3">
    <citation type="submission" date="2016-04" db="EMBL/GenBank/DDBJ databases">
        <authorList>
            <person name="Millard A."/>
        </authorList>
    </citation>
    <scope>NUCLEOTIDE SEQUENCE [LARGE SCALE GENOMIC DNA]</scope>
    <source>
        <strain evidence="15">Isolate 22</strain>
    </source>
</reference>
<dbReference type="EMBL" id="QHGU01000004">
    <property type="protein sequence ID" value="PZM56980.1"/>
    <property type="molecule type" value="Genomic_DNA"/>
</dbReference>
<dbReference type="Proteomes" id="UP000253144">
    <property type="component" value="Unassembled WGS sequence"/>
</dbReference>
<evidence type="ECO:0000313" key="22">
    <source>
        <dbReference type="Proteomes" id="UP000469871"/>
    </source>
</evidence>
<evidence type="ECO:0000256" key="2">
    <source>
        <dbReference type="ARBA" id="ARBA00014165"/>
    </source>
</evidence>
<evidence type="ECO:0000313" key="17">
    <source>
        <dbReference type="Proteomes" id="UP000183509"/>
    </source>
</evidence>
<evidence type="ECO:0000313" key="11">
    <source>
        <dbReference type="EMBL" id="OOL84043.1"/>
    </source>
</evidence>
<dbReference type="GO" id="GO:0030246">
    <property type="term" value="F:carbohydrate binding"/>
    <property type="evidence" value="ECO:0007669"/>
    <property type="project" value="InterPro"/>
</dbReference>
<evidence type="ECO:0000313" key="7">
    <source>
        <dbReference type="EMBL" id="KAB7577239.1"/>
    </source>
</evidence>
<dbReference type="EMBL" id="JAIFOC010000024">
    <property type="protein sequence ID" value="MBX4221833.1"/>
    <property type="molecule type" value="Genomic_DNA"/>
</dbReference>
<comment type="caution">
    <text evidence="8">The sequence shown here is derived from an EMBL/GenBank/DDBJ whole genome shotgun (WGS) entry which is preliminary data.</text>
</comment>
<dbReference type="PANTHER" id="PTHR10091:SF0">
    <property type="entry name" value="GALACTOSE MUTAROTASE"/>
    <property type="match status" value="1"/>
</dbReference>
<reference evidence="11 18" key="4">
    <citation type="submission" date="2017-02" db="EMBL/GenBank/DDBJ databases">
        <title>Clonality and virulence of isolates of VRE in Hematopoietic Stem Cell Transplanted (HSCT) patients.</title>
        <authorList>
            <person name="Marchi A.P."/>
            <person name="Martins R.C."/>
            <person name="Marie S.K."/>
            <person name="Levin A.S."/>
            <person name="Costa S.F."/>
        </authorList>
    </citation>
    <scope>NUCLEOTIDE SEQUENCE [LARGE SCALE GENOMIC DNA]</scope>
    <source>
        <strain evidence="11 18">LIM1759</strain>
    </source>
</reference>
<dbReference type="InterPro" id="IPR008183">
    <property type="entry name" value="Aldose_1/G6P_1-epimerase"/>
</dbReference>
<dbReference type="PROSITE" id="PS00545">
    <property type="entry name" value="ALDOSE_1_EPIMERASE"/>
    <property type="match status" value="1"/>
</dbReference>
<evidence type="ECO:0000256" key="5">
    <source>
        <dbReference type="ARBA" id="ARBA00032300"/>
    </source>
</evidence>
<dbReference type="Pfam" id="PF01263">
    <property type="entry name" value="Aldose_epim"/>
    <property type="match status" value="1"/>
</dbReference>
<dbReference type="EMBL" id="JAMWMK010000001">
    <property type="protein sequence ID" value="MDC4246646.1"/>
    <property type="molecule type" value="Genomic_DNA"/>
</dbReference>
<evidence type="ECO:0000256" key="3">
    <source>
        <dbReference type="ARBA" id="ARBA00023235"/>
    </source>
</evidence>
<reference evidence="7 22" key="7">
    <citation type="submission" date="2019-10" db="EMBL/GenBank/DDBJ databases">
        <title>Evolutionary dynamics of vancomycin-resistant Enterococcus faecium during gastrointestinal tract colonization and bloodstream infection in immunocompromised pediatric patients.</title>
        <authorList>
            <person name="Chilambi G.S."/>
            <person name="Nordstrom H.R."/>
            <person name="Evans D.R."/>
            <person name="Ferrolino J."/>
            <person name="Hayden R.T."/>
            <person name="Maron G.M."/>
            <person name="Vo A.N."/>
            <person name="Gilmore M.S."/>
            <person name="Wolf J."/>
            <person name="Rosch J.W."/>
            <person name="Van Tyne D."/>
        </authorList>
    </citation>
    <scope>NUCLEOTIDE SEQUENCE [LARGE SCALE GENOMIC DNA]</scope>
    <source>
        <strain evidence="7 22">VRECG27</strain>
    </source>
</reference>
<reference evidence="10" key="9">
    <citation type="submission" date="2022-05" db="EMBL/GenBank/DDBJ databases">
        <title>Draft genome sequences of Clostridium perfringens strains isolated from Peru.</title>
        <authorList>
            <person name="Hurtado R."/>
            <person name="Lima L."/>
            <person name="Sousa T."/>
            <person name="Jaiswal A.K."/>
            <person name="Tiwari S."/>
            <person name="Maturrano L."/>
            <person name="Brenig B."/>
            <person name="Azevedo V."/>
        </authorList>
    </citation>
    <scope>NUCLEOTIDE SEQUENCE</scope>
    <source>
        <strain evidence="10">CP4</strain>
    </source>
</reference>
<evidence type="ECO:0000313" key="15">
    <source>
        <dbReference type="EMBL" id="SAY66050.1"/>
    </source>
</evidence>
<reference evidence="9" key="8">
    <citation type="journal article" date="2022" name="J. Anim. Sci.">
        <title>Whole genome sequence analyses-based assessment of virulence potential and antimicrobial susceptibilities and resistance of Enterococcus faecium strains isolated from commercial swine and cattle probiotic products.</title>
        <authorList>
            <person name="Shridhar P.B."/>
            <person name="Amachawadi R.G."/>
            <person name="Tokach M."/>
            <person name="Patel I."/>
            <person name="Gangiredla J."/>
            <person name="Mammel M."/>
            <person name="Nagaraja T.G."/>
        </authorList>
    </citation>
    <scope>NUCLEOTIDE SEQUENCE</scope>
    <source>
        <strain evidence="9">EF215</strain>
    </source>
</reference>
<dbReference type="EMBL" id="FKLM01000002">
    <property type="protein sequence ID" value="SAY66050.1"/>
    <property type="molecule type" value="Genomic_DNA"/>
</dbReference>
<dbReference type="GO" id="GO:0006006">
    <property type="term" value="P:glucose metabolic process"/>
    <property type="evidence" value="ECO:0007669"/>
    <property type="project" value="TreeGrafter"/>
</dbReference>
<evidence type="ECO:0000256" key="1">
    <source>
        <dbReference type="ARBA" id="ARBA00006206"/>
    </source>
</evidence>
<dbReference type="STRING" id="1352.AL014_10230"/>
<evidence type="ECO:0000256" key="4">
    <source>
        <dbReference type="ARBA" id="ARBA00023277"/>
    </source>
</evidence>
<reference evidence="13 20" key="1">
    <citation type="submission" date="2015-06" db="EMBL/GenBank/DDBJ databases">
        <title>The Genome Sequence of Enterococcus faecium 131EA1.</title>
        <authorList>
            <consortium name="The Broad Institute Genomics Platform"/>
            <consortium name="The Broad Institute Genome Sequencing Center for Infectious Disease"/>
            <person name="Earl A.M."/>
            <person name="Van Tyne D."/>
            <person name="Lebreton F."/>
            <person name="Saavedra J.T."/>
            <person name="Gilmore M.S."/>
            <person name="Manson Mcguire A."/>
            <person name="Clock S."/>
            <person name="Crupain M."/>
            <person name="Rangan U."/>
            <person name="Young S."/>
            <person name="Abouelleil A."/>
            <person name="Cao P."/>
            <person name="Chapman S.B."/>
            <person name="Griggs A."/>
            <person name="Priest M."/>
            <person name="Shea T."/>
            <person name="Wortman J."/>
            <person name="Nusbaum C."/>
            <person name="Birren B."/>
        </authorList>
    </citation>
    <scope>NUCLEOTIDE SEQUENCE [LARGE SCALE GENOMIC DNA]</scope>
    <source>
        <strain evidence="13 20">131EA1</strain>
    </source>
</reference>
<dbReference type="GO" id="GO:0033499">
    <property type="term" value="P:galactose catabolic process via UDP-galactose, Leloir pathway"/>
    <property type="evidence" value="ECO:0007669"/>
    <property type="project" value="TreeGrafter"/>
</dbReference>
<evidence type="ECO:0000313" key="10">
    <source>
        <dbReference type="EMBL" id="MDC4246646.1"/>
    </source>
</evidence>
<dbReference type="GO" id="GO:0005737">
    <property type="term" value="C:cytoplasm"/>
    <property type="evidence" value="ECO:0007669"/>
    <property type="project" value="TreeGrafter"/>
</dbReference>
<evidence type="ECO:0000256" key="6">
    <source>
        <dbReference type="ARBA" id="ARBA00033373"/>
    </source>
</evidence>
<dbReference type="PATRIC" id="fig|1352.1358.peg.351"/>
<protein>
    <recommendedName>
        <fullName evidence="2">Aldose 1-epimerase</fullName>
    </recommendedName>
    <alternativeName>
        <fullName evidence="6">Galactose mutarotase</fullName>
    </alternativeName>
    <alternativeName>
        <fullName evidence="5">Type-1 mutarotase</fullName>
    </alternativeName>
</protein>
<dbReference type="Proteomes" id="UP000183509">
    <property type="component" value="Unassembled WGS sequence"/>
</dbReference>
<dbReference type="Gene3D" id="2.70.98.10">
    <property type="match status" value="1"/>
</dbReference>
<evidence type="ECO:0000313" key="19">
    <source>
        <dbReference type="Proteomes" id="UP000249070"/>
    </source>
</evidence>
<dbReference type="EMBL" id="MVGJ01000004">
    <property type="protein sequence ID" value="OOL84043.1"/>
    <property type="molecule type" value="Genomic_DNA"/>
</dbReference>
<dbReference type="AlphaFoldDB" id="A0A132P762"/>
<dbReference type="InterPro" id="IPR011013">
    <property type="entry name" value="Gal_mutarotase_sf_dom"/>
</dbReference>
<dbReference type="Proteomes" id="UP000469871">
    <property type="component" value="Unassembled WGS sequence"/>
</dbReference>
<dbReference type="EMBL" id="LEQJ01000011">
    <property type="protein sequence ID" value="RBS30023.1"/>
    <property type="molecule type" value="Genomic_DNA"/>
</dbReference>
<dbReference type="InterPro" id="IPR047215">
    <property type="entry name" value="Galactose_mutarotase-like"/>
</dbReference>
<evidence type="ECO:0000313" key="14">
    <source>
        <dbReference type="EMBL" id="RXU86549.1"/>
    </source>
</evidence>
<dbReference type="SUPFAM" id="SSF74650">
    <property type="entry name" value="Galactose mutarotase-like"/>
    <property type="match status" value="1"/>
</dbReference>
<dbReference type="Proteomes" id="UP000249070">
    <property type="component" value="Unassembled WGS sequence"/>
</dbReference>
<dbReference type="Proteomes" id="UP001141166">
    <property type="component" value="Unassembled WGS sequence"/>
</dbReference>
<dbReference type="EMBL" id="LRHK01000001">
    <property type="protein sequence ID" value="KWX18165.1"/>
    <property type="molecule type" value="Genomic_DNA"/>
</dbReference>
<organism evidence="8 16">
    <name type="scientific">Enterococcus faecium</name>
    <name type="common">Streptococcus faecium</name>
    <dbReference type="NCBI Taxonomy" id="1352"/>
    <lineage>
        <taxon>Bacteria</taxon>
        <taxon>Bacillati</taxon>
        <taxon>Bacillota</taxon>
        <taxon>Bacilli</taxon>
        <taxon>Lactobacillales</taxon>
        <taxon>Enterococcaceae</taxon>
        <taxon>Enterococcus</taxon>
    </lineage>
</organism>
<dbReference type="GO" id="GO:0004034">
    <property type="term" value="F:aldose 1-epimerase activity"/>
    <property type="evidence" value="ECO:0007669"/>
    <property type="project" value="TreeGrafter"/>
</dbReference>
<evidence type="ECO:0000313" key="8">
    <source>
        <dbReference type="EMBL" id="KWX18165.1"/>
    </source>
</evidence>
<comment type="similarity">
    <text evidence="1">Belongs to the aldose epimerase family.</text>
</comment>
<sequence>MDNPEISVVPVPETEIKKITLKNDYLEVVLLNYGARLHQIFAPDKEGKSENVLLSYDRFEDVLTDKSFFGATVGPVAGRIRDASWGEHRLEKNCGSHHIHGGTKGWSFQFWEVEVFKTPSSIGVVFYLKDEFSTYPGPITATITYRLTKNELEMTTSASSLVETICNPTNHAYFNLSGNGTRDIYEHQLTVFLDGVLELDQEKLPTGNWTKKEKLPIDFRKSPTLQEILACYPDGLDDVFLLHHPRLSKTSLQLFEKHSGRQMTIATSNKSMVLFSTTGFEADFSVNGKQMHSNYGLAIEPQEIPDIVHFPKFGSINLHPGQERISQTIYRFSAQ</sequence>